<feature type="transmembrane region" description="Helical" evidence="1">
    <location>
        <begin position="140"/>
        <end position="163"/>
    </location>
</feature>
<keyword evidence="3" id="KW-1185">Reference proteome</keyword>
<keyword evidence="1" id="KW-0472">Membrane</keyword>
<comment type="caution">
    <text evidence="2">The sequence shown here is derived from an EMBL/GenBank/DDBJ whole genome shotgun (WGS) entry which is preliminary data.</text>
</comment>
<evidence type="ECO:0000313" key="3">
    <source>
        <dbReference type="Proteomes" id="UP000294911"/>
    </source>
</evidence>
<evidence type="ECO:0000256" key="1">
    <source>
        <dbReference type="SAM" id="Phobius"/>
    </source>
</evidence>
<protein>
    <submittedName>
        <fullName evidence="2">Uncharacterized protein DUF4386</fullName>
    </submittedName>
</protein>
<feature type="transmembrane region" description="Helical" evidence="1">
    <location>
        <begin position="62"/>
        <end position="84"/>
    </location>
</feature>
<dbReference type="InterPro" id="IPR025495">
    <property type="entry name" value="DUF4386"/>
</dbReference>
<dbReference type="Pfam" id="PF14329">
    <property type="entry name" value="DUF4386"/>
    <property type="match status" value="1"/>
</dbReference>
<dbReference type="AlphaFoldDB" id="A0A4R2QXY5"/>
<accession>A0A4R2QXY5</accession>
<sequence>MPDRSFSPATPRRSTFTWAASALILGTLLYILPSALHGNPPIESAPDALRYVADRPSWRLAHLANIAAVLIWAGSFAALAPLLAPAATGLRRTMTVVFTAAAAVFAVYFSIHAFGLSAAAEQYFADGANQAAILERAETILILLGSTAFTAQAMLGASIALAAGLITRAPGLPSWLGWAGLVAGVGWLFGALIVNFAVIVPFTALTWLWSITLGAIVWSRSASLRDFASSHTNVW</sequence>
<name>A0A4R2QXY5_9PSEU</name>
<evidence type="ECO:0000313" key="2">
    <source>
        <dbReference type="EMBL" id="TCP52015.1"/>
    </source>
</evidence>
<keyword evidence="1" id="KW-1133">Transmembrane helix</keyword>
<dbReference type="RefSeq" id="WP_132877867.1">
    <property type="nucleotide sequence ID" value="NZ_SLXQ01000006.1"/>
</dbReference>
<keyword evidence="1" id="KW-0812">Transmembrane</keyword>
<feature type="transmembrane region" description="Helical" evidence="1">
    <location>
        <begin position="175"/>
        <end position="193"/>
    </location>
</feature>
<reference evidence="2 3" key="1">
    <citation type="submission" date="2019-03" db="EMBL/GenBank/DDBJ databases">
        <title>Genomic Encyclopedia of Type Strains, Phase IV (KMG-IV): sequencing the most valuable type-strain genomes for metagenomic binning, comparative biology and taxonomic classification.</title>
        <authorList>
            <person name="Goeker M."/>
        </authorList>
    </citation>
    <scope>NUCLEOTIDE SEQUENCE [LARGE SCALE GENOMIC DNA]</scope>
    <source>
        <strain evidence="2 3">DSM 45765</strain>
    </source>
</reference>
<dbReference type="OrthoDB" id="3693682at2"/>
<organism evidence="2 3">
    <name type="scientific">Tamaricihabitans halophyticus</name>
    <dbReference type="NCBI Taxonomy" id="1262583"/>
    <lineage>
        <taxon>Bacteria</taxon>
        <taxon>Bacillati</taxon>
        <taxon>Actinomycetota</taxon>
        <taxon>Actinomycetes</taxon>
        <taxon>Pseudonocardiales</taxon>
        <taxon>Pseudonocardiaceae</taxon>
        <taxon>Tamaricihabitans</taxon>
    </lineage>
</organism>
<gene>
    <name evidence="2" type="ORF">EV191_106179</name>
</gene>
<dbReference type="EMBL" id="SLXQ01000006">
    <property type="protein sequence ID" value="TCP52015.1"/>
    <property type="molecule type" value="Genomic_DNA"/>
</dbReference>
<feature type="transmembrane region" description="Helical" evidence="1">
    <location>
        <begin position="199"/>
        <end position="218"/>
    </location>
</feature>
<feature type="transmembrane region" description="Helical" evidence="1">
    <location>
        <begin position="96"/>
        <end position="120"/>
    </location>
</feature>
<proteinExistence type="predicted"/>
<dbReference type="Proteomes" id="UP000294911">
    <property type="component" value="Unassembled WGS sequence"/>
</dbReference>